<comment type="caution">
    <text evidence="4">The sequence shown here is derived from an EMBL/GenBank/DDBJ whole genome shotgun (WGS) entry which is preliminary data.</text>
</comment>
<proteinExistence type="predicted"/>
<dbReference type="InterPro" id="IPR013517">
    <property type="entry name" value="FG-GAP"/>
</dbReference>
<dbReference type="SMART" id="SM00191">
    <property type="entry name" value="Int_alpha"/>
    <property type="match status" value="4"/>
</dbReference>
<dbReference type="Proteomes" id="UP000294862">
    <property type="component" value="Unassembled WGS sequence"/>
</dbReference>
<dbReference type="InterPro" id="IPR013519">
    <property type="entry name" value="Int_alpha_beta-p"/>
</dbReference>
<keyword evidence="3" id="KW-0325">Glycoprotein</keyword>
<dbReference type="PANTHER" id="PTHR36220:SF1">
    <property type="entry name" value="GAMMA TUBULIN COMPLEX COMPONENT C-TERMINAL DOMAIN-CONTAINING PROTEIN"/>
    <property type="match status" value="1"/>
</dbReference>
<organism evidence="4 5">
    <name type="scientific">Dokdonella fugitiva</name>
    <dbReference type="NCBI Taxonomy" id="328517"/>
    <lineage>
        <taxon>Bacteria</taxon>
        <taxon>Pseudomonadati</taxon>
        <taxon>Pseudomonadota</taxon>
        <taxon>Gammaproteobacteria</taxon>
        <taxon>Lysobacterales</taxon>
        <taxon>Rhodanobacteraceae</taxon>
        <taxon>Dokdonella</taxon>
    </lineage>
</organism>
<dbReference type="AlphaFoldDB" id="A0A4R2I9E9"/>
<keyword evidence="2" id="KW-0677">Repeat</keyword>
<evidence type="ECO:0000256" key="3">
    <source>
        <dbReference type="ARBA" id="ARBA00023180"/>
    </source>
</evidence>
<sequence length="787" mass="82509">MRSPGTPLPPRSASLPWAWLVIALCAGPGAPGAHATSYALRQELSAIASGEGSPGDAFGYSVAIDGDIAVVADFGIATRPGKVRTYVRSNGTWMREAGHDLDLYGDSSAMLALRDGTLAVSSFDSTTNRSYVYVYEHTPAAWETLSGYSTTAAYYDRIATSGYIVVVGEPDYDGGAGQNQGRVRVLRDTGNGWSSAFLLPTTPQAGARFGESVAIVAGAVVVGAPRETVGPYVEAGAAYVYELTIDTWNEAARLVQSSGDLTANHFGSAVAISGADVTTPDRLLVSSPSNAGTGRSGRVHSYTRTNGTWTARTVLQAPSPSATDGWGCALALDGNWAAIGQCSSNAQATGGGAIEAVRFSSGFTSVVATYLATDPLGAANEYLGYRIDVDRTGPTFIVGNPAAAMYGNPSQGVVLSGTVANDTFTLTRALDLGQGLGGARASTIASDGDTLLIGAPQEDIGLQQERGAVYAYRRVGGQYVFESRILAPDGMAGDYFGSRIALQGDVALVSAIGRTQGAVDAAGAVYAFHREGTTWSLERQFLPVAPQYEEEFGEGIAFDAGTAMISNRHDSTFVHVRSETGTWTAVQTIDHVGWPVRLHGDTAMLAYFGANDSAGEIGVYARSAGTWQLQDTLQGSLPGQGLGIDASLHGDWFAAASNDVATPVQLYRRTQNGWLPEASLLPDDATPDTWCWHVAMAAQTLAIGCSAPGNAGAVYLFQKQAGLWTQQQKLELPDPRGGDAFGFSLDFRSDGTLFAGSPGRDLAFTDQGAVYVWSEERLFADGFEAAH</sequence>
<name>A0A4R2I9E9_9GAMM</name>
<keyword evidence="5" id="KW-1185">Reference proteome</keyword>
<protein>
    <submittedName>
        <fullName evidence="4">FG-GAP repeat protein</fullName>
    </submittedName>
</protein>
<accession>A0A4R2I9E9</accession>
<dbReference type="PANTHER" id="PTHR36220">
    <property type="entry name" value="UNNAMED PRODUCT"/>
    <property type="match status" value="1"/>
</dbReference>
<reference evidence="4 5" key="1">
    <citation type="journal article" date="2015" name="Stand. Genomic Sci.">
        <title>Genomic Encyclopedia of Bacterial and Archaeal Type Strains, Phase III: the genomes of soil and plant-associated and newly described type strains.</title>
        <authorList>
            <person name="Whitman W.B."/>
            <person name="Woyke T."/>
            <person name="Klenk H.P."/>
            <person name="Zhou Y."/>
            <person name="Lilburn T.G."/>
            <person name="Beck B.J."/>
            <person name="De Vos P."/>
            <person name="Vandamme P."/>
            <person name="Eisen J.A."/>
            <person name="Garrity G."/>
            <person name="Hugenholtz P."/>
            <person name="Kyrpides N.C."/>
        </authorList>
    </citation>
    <scope>NUCLEOTIDE SEQUENCE [LARGE SCALE GENOMIC DNA]</scope>
    <source>
        <strain evidence="4 5">A3</strain>
    </source>
</reference>
<dbReference type="SUPFAM" id="SSF82171">
    <property type="entry name" value="DPP6 N-terminal domain-like"/>
    <property type="match status" value="1"/>
</dbReference>
<gene>
    <name evidence="4" type="ORF">EV148_106113</name>
</gene>
<dbReference type="RefSeq" id="WP_131998490.1">
    <property type="nucleotide sequence ID" value="NZ_SLWQ01000006.1"/>
</dbReference>
<dbReference type="PROSITE" id="PS51470">
    <property type="entry name" value="FG_GAP"/>
    <property type="match status" value="1"/>
</dbReference>
<dbReference type="Gene3D" id="2.130.10.130">
    <property type="entry name" value="Integrin alpha, N-terminal"/>
    <property type="match status" value="3"/>
</dbReference>
<dbReference type="InterPro" id="IPR028994">
    <property type="entry name" value="Integrin_alpha_N"/>
</dbReference>
<evidence type="ECO:0000256" key="1">
    <source>
        <dbReference type="ARBA" id="ARBA00022729"/>
    </source>
</evidence>
<dbReference type="EMBL" id="SLWQ01000006">
    <property type="protein sequence ID" value="TCO39958.1"/>
    <property type="molecule type" value="Genomic_DNA"/>
</dbReference>
<evidence type="ECO:0000313" key="4">
    <source>
        <dbReference type="EMBL" id="TCO39958.1"/>
    </source>
</evidence>
<evidence type="ECO:0000256" key="2">
    <source>
        <dbReference type="ARBA" id="ARBA00022737"/>
    </source>
</evidence>
<dbReference type="SUPFAM" id="SSF50965">
    <property type="entry name" value="Galactose oxidase, central domain"/>
    <property type="match status" value="1"/>
</dbReference>
<dbReference type="OrthoDB" id="5956752at2"/>
<evidence type="ECO:0000313" key="5">
    <source>
        <dbReference type="Proteomes" id="UP000294862"/>
    </source>
</evidence>
<keyword evidence="1" id="KW-0732">Signal</keyword>
<dbReference type="InterPro" id="IPR011043">
    <property type="entry name" value="Gal_Oxase/kelch_b-propeller"/>
</dbReference>
<dbReference type="Pfam" id="PF14312">
    <property type="entry name" value="FG-GAP_2"/>
    <property type="match status" value="4"/>
</dbReference>